<dbReference type="InterPro" id="IPR036291">
    <property type="entry name" value="NAD(P)-bd_dom_sf"/>
</dbReference>
<keyword evidence="3" id="KW-0862">Zinc</keyword>
<dbReference type="Gene3D" id="3.40.50.720">
    <property type="entry name" value="NAD(P)-binding Rossmann-like Domain"/>
    <property type="match status" value="1"/>
</dbReference>
<reference evidence="6 7" key="1">
    <citation type="submission" date="2023-08" db="EMBL/GenBank/DDBJ databases">
        <authorList>
            <person name="Girao M."/>
            <person name="Carvalho M.F."/>
        </authorList>
    </citation>
    <scope>NUCLEOTIDE SEQUENCE [LARGE SCALE GENOMIC DNA]</scope>
    <source>
        <strain evidence="6 7">CC-R104</strain>
    </source>
</reference>
<proteinExistence type="predicted"/>
<protein>
    <submittedName>
        <fullName evidence="6">Alcohol dehydrogenase catalytic domain-containing protein</fullName>
    </submittedName>
</protein>
<dbReference type="SUPFAM" id="SSF50129">
    <property type="entry name" value="GroES-like"/>
    <property type="match status" value="1"/>
</dbReference>
<dbReference type="InterPro" id="IPR050129">
    <property type="entry name" value="Zn_alcohol_dh"/>
</dbReference>
<name>A0ABU7JPR0_9NOCA</name>
<dbReference type="Proteomes" id="UP001331936">
    <property type="component" value="Unassembled WGS sequence"/>
</dbReference>
<dbReference type="Pfam" id="PF00107">
    <property type="entry name" value="ADH_zinc_N"/>
    <property type="match status" value="1"/>
</dbReference>
<evidence type="ECO:0000259" key="5">
    <source>
        <dbReference type="SMART" id="SM00829"/>
    </source>
</evidence>
<dbReference type="RefSeq" id="WP_330151455.1">
    <property type="nucleotide sequence ID" value="NZ_JAUZMZ010000030.1"/>
</dbReference>
<dbReference type="Gene3D" id="3.90.180.10">
    <property type="entry name" value="Medium-chain alcohol dehydrogenases, catalytic domain"/>
    <property type="match status" value="1"/>
</dbReference>
<evidence type="ECO:0000256" key="2">
    <source>
        <dbReference type="ARBA" id="ARBA00022723"/>
    </source>
</evidence>
<keyword evidence="4" id="KW-0560">Oxidoreductase</keyword>
<comment type="caution">
    <text evidence="6">The sequence shown here is derived from an EMBL/GenBank/DDBJ whole genome shotgun (WGS) entry which is preliminary data.</text>
</comment>
<evidence type="ECO:0000313" key="7">
    <source>
        <dbReference type="Proteomes" id="UP001331936"/>
    </source>
</evidence>
<evidence type="ECO:0000256" key="4">
    <source>
        <dbReference type="ARBA" id="ARBA00023002"/>
    </source>
</evidence>
<comment type="cofactor">
    <cofactor evidence="1">
        <name>Zn(2+)</name>
        <dbReference type="ChEBI" id="CHEBI:29105"/>
    </cofactor>
</comment>
<evidence type="ECO:0000313" key="6">
    <source>
        <dbReference type="EMBL" id="MEE2032023.1"/>
    </source>
</evidence>
<dbReference type="Pfam" id="PF08240">
    <property type="entry name" value="ADH_N"/>
    <property type="match status" value="1"/>
</dbReference>
<dbReference type="PANTHER" id="PTHR43401:SF2">
    <property type="entry name" value="L-THREONINE 3-DEHYDROGENASE"/>
    <property type="match status" value="1"/>
</dbReference>
<feature type="domain" description="Enoyl reductase (ER)" evidence="5">
    <location>
        <begin position="10"/>
        <end position="334"/>
    </location>
</feature>
<dbReference type="InterPro" id="IPR011032">
    <property type="entry name" value="GroES-like_sf"/>
</dbReference>
<dbReference type="InterPro" id="IPR020843">
    <property type="entry name" value="ER"/>
</dbReference>
<dbReference type="PANTHER" id="PTHR43401">
    <property type="entry name" value="L-THREONINE 3-DEHYDROGENASE"/>
    <property type="match status" value="1"/>
</dbReference>
<gene>
    <name evidence="6" type="ORF">Q8814_07850</name>
</gene>
<dbReference type="InterPro" id="IPR013154">
    <property type="entry name" value="ADH-like_N"/>
</dbReference>
<dbReference type="InterPro" id="IPR013149">
    <property type="entry name" value="ADH-like_C"/>
</dbReference>
<keyword evidence="2" id="KW-0479">Metal-binding</keyword>
<sequence length="344" mass="35822">MAVAAVIVPERALAVTELDRPACGPGEVRIDVAYCGVCGSDLHLFFDSPEPLAGHVLGHEFSGVVSEVSPDVRSWTPGDRVVVRPIDECGDCTACRTEDAVCLTGVVRGPGLGRQGGLAESVTVPARMLHRIPDGSSLRDAALTEPLAVAVRGVVRAQVVPGDGVVVMGAGPIGLLTVEVLRARDITDVLVVEPNDARRALAAEMGVRVAAPAAARAEVAALFADGPRAVVDCSGNPGCAQDAVDMLGYGGRLVIVGMAGAPSELRLMSVAVFELTIIGSTAYSERDFAEALTHIAEGRVRTDLLITSVVGLDQADAKLRELVAGTGRDIKVLVRPDHPRRENP</sequence>
<keyword evidence="7" id="KW-1185">Reference proteome</keyword>
<evidence type="ECO:0000256" key="3">
    <source>
        <dbReference type="ARBA" id="ARBA00022833"/>
    </source>
</evidence>
<organism evidence="6 7">
    <name type="scientific">Rhodococcus chondri</name>
    <dbReference type="NCBI Taxonomy" id="3065941"/>
    <lineage>
        <taxon>Bacteria</taxon>
        <taxon>Bacillati</taxon>
        <taxon>Actinomycetota</taxon>
        <taxon>Actinomycetes</taxon>
        <taxon>Mycobacteriales</taxon>
        <taxon>Nocardiaceae</taxon>
        <taxon>Rhodococcus</taxon>
    </lineage>
</organism>
<dbReference type="SUPFAM" id="SSF51735">
    <property type="entry name" value="NAD(P)-binding Rossmann-fold domains"/>
    <property type="match status" value="1"/>
</dbReference>
<evidence type="ECO:0000256" key="1">
    <source>
        <dbReference type="ARBA" id="ARBA00001947"/>
    </source>
</evidence>
<accession>A0ABU7JPR0</accession>
<dbReference type="SMART" id="SM00829">
    <property type="entry name" value="PKS_ER"/>
    <property type="match status" value="1"/>
</dbReference>
<dbReference type="EMBL" id="JAUZMZ010000030">
    <property type="protein sequence ID" value="MEE2032023.1"/>
    <property type="molecule type" value="Genomic_DNA"/>
</dbReference>